<gene>
    <name evidence="2" type="ORF">B0I36DRAFT_252231</name>
</gene>
<dbReference type="RefSeq" id="XP_046006928.1">
    <property type="nucleotide sequence ID" value="XM_046150671.1"/>
</dbReference>
<evidence type="ECO:0000259" key="1">
    <source>
        <dbReference type="Pfam" id="PF00561"/>
    </source>
</evidence>
<dbReference type="InterPro" id="IPR029058">
    <property type="entry name" value="AB_hydrolase_fold"/>
</dbReference>
<dbReference type="GO" id="GO:0047372">
    <property type="term" value="F:monoacylglycerol lipase activity"/>
    <property type="evidence" value="ECO:0007669"/>
    <property type="project" value="TreeGrafter"/>
</dbReference>
<reference evidence="2" key="1">
    <citation type="journal article" date="2021" name="Nat. Commun.">
        <title>Genetic determinants of endophytism in the Arabidopsis root mycobiome.</title>
        <authorList>
            <person name="Mesny F."/>
            <person name="Miyauchi S."/>
            <person name="Thiergart T."/>
            <person name="Pickel B."/>
            <person name="Atanasova L."/>
            <person name="Karlsson M."/>
            <person name="Huettel B."/>
            <person name="Barry K.W."/>
            <person name="Haridas S."/>
            <person name="Chen C."/>
            <person name="Bauer D."/>
            <person name="Andreopoulos W."/>
            <person name="Pangilinan J."/>
            <person name="LaButti K."/>
            <person name="Riley R."/>
            <person name="Lipzen A."/>
            <person name="Clum A."/>
            <person name="Drula E."/>
            <person name="Henrissat B."/>
            <person name="Kohler A."/>
            <person name="Grigoriev I.V."/>
            <person name="Martin F.M."/>
            <person name="Hacquard S."/>
        </authorList>
    </citation>
    <scope>NUCLEOTIDE SEQUENCE</scope>
    <source>
        <strain evidence="2">MPI-CAGE-CH-0230</strain>
    </source>
</reference>
<dbReference type="Pfam" id="PF00561">
    <property type="entry name" value="Abhydrolase_1"/>
    <property type="match status" value="1"/>
</dbReference>
<comment type="caution">
    <text evidence="2">The sequence shown here is derived from an EMBL/GenBank/DDBJ whole genome shotgun (WGS) entry which is preliminary data.</text>
</comment>
<name>A0A9P9BKL8_9PEZI</name>
<proteinExistence type="predicted"/>
<sequence>MATLRVSKFVEVNGHPNYVDIDGKPSGPVMLCCHGLGGSTNLFQPLITTYAAKFKIIRFDFKGLARTGHDSQCKRRITIPAYVEDVAALLAHEEINEPVVLVGHSLGSVVLMHYAAQFPSKVHALVLLGPGKTRANVPAAKAFILGMAKNARELGMPAMADGTVAKNVAPSSSDVVRAFVREVIAAQSGEGYAQVCEAACDETHVDPEYGRISCPTMIIAGDQDLISSIDTAREIQGAITGSLLEVVKAGHQHVLEDPQGVVQAMNVILEKPLA</sequence>
<dbReference type="EMBL" id="JAGTJQ010000010">
    <property type="protein sequence ID" value="KAH7020727.1"/>
    <property type="molecule type" value="Genomic_DNA"/>
</dbReference>
<dbReference type="SUPFAM" id="SSF53474">
    <property type="entry name" value="alpha/beta-Hydrolases"/>
    <property type="match status" value="1"/>
</dbReference>
<dbReference type="GO" id="GO:0016020">
    <property type="term" value="C:membrane"/>
    <property type="evidence" value="ECO:0007669"/>
    <property type="project" value="TreeGrafter"/>
</dbReference>
<evidence type="ECO:0000313" key="3">
    <source>
        <dbReference type="Proteomes" id="UP000756346"/>
    </source>
</evidence>
<dbReference type="InterPro" id="IPR000073">
    <property type="entry name" value="AB_hydrolase_1"/>
</dbReference>
<organism evidence="2 3">
    <name type="scientific">Microdochium trichocladiopsis</name>
    <dbReference type="NCBI Taxonomy" id="1682393"/>
    <lineage>
        <taxon>Eukaryota</taxon>
        <taxon>Fungi</taxon>
        <taxon>Dikarya</taxon>
        <taxon>Ascomycota</taxon>
        <taxon>Pezizomycotina</taxon>
        <taxon>Sordariomycetes</taxon>
        <taxon>Xylariomycetidae</taxon>
        <taxon>Xylariales</taxon>
        <taxon>Microdochiaceae</taxon>
        <taxon>Microdochium</taxon>
    </lineage>
</organism>
<accession>A0A9P9BKL8</accession>
<dbReference type="PANTHER" id="PTHR43798:SF5">
    <property type="entry name" value="MONOACYLGLYCEROL LIPASE ABHD6"/>
    <property type="match status" value="1"/>
</dbReference>
<keyword evidence="3" id="KW-1185">Reference proteome</keyword>
<keyword evidence="2" id="KW-0378">Hydrolase</keyword>
<dbReference type="PANTHER" id="PTHR43798">
    <property type="entry name" value="MONOACYLGLYCEROL LIPASE"/>
    <property type="match status" value="1"/>
</dbReference>
<dbReference type="GO" id="GO:0046464">
    <property type="term" value="P:acylglycerol catabolic process"/>
    <property type="evidence" value="ECO:0007669"/>
    <property type="project" value="TreeGrafter"/>
</dbReference>
<dbReference type="AlphaFoldDB" id="A0A9P9BKL8"/>
<feature type="domain" description="AB hydrolase-1" evidence="1">
    <location>
        <begin position="28"/>
        <end position="257"/>
    </location>
</feature>
<evidence type="ECO:0000313" key="2">
    <source>
        <dbReference type="EMBL" id="KAH7020727.1"/>
    </source>
</evidence>
<dbReference type="InterPro" id="IPR050266">
    <property type="entry name" value="AB_hydrolase_sf"/>
</dbReference>
<dbReference type="GeneID" id="70180217"/>
<dbReference type="Proteomes" id="UP000756346">
    <property type="component" value="Unassembled WGS sequence"/>
</dbReference>
<dbReference type="PRINTS" id="PR00111">
    <property type="entry name" value="ABHYDROLASE"/>
</dbReference>
<dbReference type="OrthoDB" id="2498029at2759"/>
<protein>
    <submittedName>
        <fullName evidence="2">Alpha/Beta hydrolase protein</fullName>
    </submittedName>
</protein>
<dbReference type="Gene3D" id="3.40.50.1820">
    <property type="entry name" value="alpha/beta hydrolase"/>
    <property type="match status" value="1"/>
</dbReference>